<proteinExistence type="predicted"/>
<evidence type="ECO:0000256" key="1">
    <source>
        <dbReference type="SAM" id="MobiDB-lite"/>
    </source>
</evidence>
<feature type="compositionally biased region" description="Basic and acidic residues" evidence="1">
    <location>
        <begin position="77"/>
        <end position="88"/>
    </location>
</feature>
<dbReference type="InParanoid" id="A0A409YBK3"/>
<feature type="chain" id="PRO_5019586416" evidence="2">
    <location>
        <begin position="23"/>
        <end position="269"/>
    </location>
</feature>
<feature type="compositionally biased region" description="Low complexity" evidence="1">
    <location>
        <begin position="99"/>
        <end position="117"/>
    </location>
</feature>
<keyword evidence="2" id="KW-0732">Signal</keyword>
<evidence type="ECO:0000256" key="2">
    <source>
        <dbReference type="SAM" id="SignalP"/>
    </source>
</evidence>
<comment type="caution">
    <text evidence="3">The sequence shown here is derived from an EMBL/GenBank/DDBJ whole genome shotgun (WGS) entry which is preliminary data.</text>
</comment>
<name>A0A409YBK3_9AGAR</name>
<dbReference type="Proteomes" id="UP000284842">
    <property type="component" value="Unassembled WGS sequence"/>
</dbReference>
<feature type="compositionally biased region" description="Basic and acidic residues" evidence="1">
    <location>
        <begin position="202"/>
        <end position="214"/>
    </location>
</feature>
<keyword evidence="4" id="KW-1185">Reference proteome</keyword>
<feature type="compositionally biased region" description="Pro residues" evidence="1">
    <location>
        <begin position="216"/>
        <end position="234"/>
    </location>
</feature>
<feature type="region of interest" description="Disordered" evidence="1">
    <location>
        <begin position="71"/>
        <end position="269"/>
    </location>
</feature>
<evidence type="ECO:0000313" key="4">
    <source>
        <dbReference type="Proteomes" id="UP000284842"/>
    </source>
</evidence>
<accession>A0A409YBK3</accession>
<gene>
    <name evidence="3" type="ORF">CVT24_004444</name>
</gene>
<feature type="signal peptide" evidence="2">
    <location>
        <begin position="1"/>
        <end position="22"/>
    </location>
</feature>
<evidence type="ECO:0000313" key="3">
    <source>
        <dbReference type="EMBL" id="PPR00382.1"/>
    </source>
</evidence>
<dbReference type="EMBL" id="NHTK01001313">
    <property type="protein sequence ID" value="PPR00382.1"/>
    <property type="molecule type" value="Genomic_DNA"/>
</dbReference>
<organism evidence="3 4">
    <name type="scientific">Panaeolus cyanescens</name>
    <dbReference type="NCBI Taxonomy" id="181874"/>
    <lineage>
        <taxon>Eukaryota</taxon>
        <taxon>Fungi</taxon>
        <taxon>Dikarya</taxon>
        <taxon>Basidiomycota</taxon>
        <taxon>Agaricomycotina</taxon>
        <taxon>Agaricomycetes</taxon>
        <taxon>Agaricomycetidae</taxon>
        <taxon>Agaricales</taxon>
        <taxon>Agaricineae</taxon>
        <taxon>Galeropsidaceae</taxon>
        <taxon>Panaeolus</taxon>
    </lineage>
</organism>
<sequence length="269" mass="29275">MLSKSSLYNSLIIALAALLASSAPLYESSNLSNVILETIKSRTQDQDHNHLLYTRGPGDPPERVRIITTHHSKSGKKRVEQTSIHYDDGYSGTINIDQGRGSSSRQASGSSSRSRPVGEPPRRAATISGDGSGLRSHLHNDLPPSFQPTPGRPPSFRHRPEPVPARSPMDGARHGSGPIGDDRFSGPRRAATMDASSSSRSAHRDRDRERERSRRPPPANPPPNRHSQPRPIPEPIYEEPGSGSGGNSPTDSEQWDHMPEAPMPPPAAW</sequence>
<protein>
    <submittedName>
        <fullName evidence="3">Uncharacterized protein</fullName>
    </submittedName>
</protein>
<dbReference type="AlphaFoldDB" id="A0A409YBK3"/>
<reference evidence="3 4" key="1">
    <citation type="journal article" date="2018" name="Evol. Lett.">
        <title>Horizontal gene cluster transfer increased hallucinogenic mushroom diversity.</title>
        <authorList>
            <person name="Reynolds H.T."/>
            <person name="Vijayakumar V."/>
            <person name="Gluck-Thaler E."/>
            <person name="Korotkin H.B."/>
            <person name="Matheny P.B."/>
            <person name="Slot J.C."/>
        </authorList>
    </citation>
    <scope>NUCLEOTIDE SEQUENCE [LARGE SCALE GENOMIC DNA]</scope>
    <source>
        <strain evidence="3 4">2629</strain>
    </source>
</reference>